<dbReference type="OrthoDB" id="277390at2"/>
<dbReference type="InterPro" id="IPR009858">
    <property type="entry name" value="DUF1415"/>
</dbReference>
<dbReference type="Pfam" id="PF07209">
    <property type="entry name" value="DUF1415"/>
    <property type="match status" value="1"/>
</dbReference>
<protein>
    <recommendedName>
        <fullName evidence="3">DUF1415 domain-containing protein</fullName>
    </recommendedName>
</protein>
<gene>
    <name evidence="1" type="ORF">SAMN04488509_103169</name>
</gene>
<dbReference type="STRING" id="265719.SAMN04488509_103169"/>
<proteinExistence type="predicted"/>
<name>A0A1G6VM89_9GAMM</name>
<evidence type="ECO:0008006" key="3">
    <source>
        <dbReference type="Google" id="ProtNLM"/>
    </source>
</evidence>
<accession>A0A1G6VM89</accession>
<dbReference type="RefSeq" id="WP_091241313.1">
    <property type="nucleotide sequence ID" value="NZ_FNAG01000003.1"/>
</dbReference>
<keyword evidence="2" id="KW-1185">Reference proteome</keyword>
<dbReference type="EMBL" id="FNAG01000003">
    <property type="protein sequence ID" value="SDD54750.1"/>
    <property type="molecule type" value="Genomic_DNA"/>
</dbReference>
<dbReference type="Proteomes" id="UP000199603">
    <property type="component" value="Unassembled WGS sequence"/>
</dbReference>
<evidence type="ECO:0000313" key="1">
    <source>
        <dbReference type="EMBL" id="SDD54750.1"/>
    </source>
</evidence>
<reference evidence="1 2" key="1">
    <citation type="submission" date="2016-10" db="EMBL/GenBank/DDBJ databases">
        <authorList>
            <person name="de Groot N.N."/>
        </authorList>
    </citation>
    <scope>NUCLEOTIDE SEQUENCE [LARGE SCALE GENOMIC DNA]</scope>
    <source>
        <strain evidence="1 2">DSM 16957</strain>
    </source>
</reference>
<sequence>MPTRDPSTALAACQQWLERAVIGLNLCPYARAPHVGGRIRWVLSEAADSDGVIEELLRELEHLRQHEITEVETTLLVVPQLLADFDGYLDLLHAAEALLQALGYAGEFQLASFHPDYRFEGADADAVENCTNRSPLPMLHVLREDSISRIVDAGADVDAIPERNQQRLRELGHAGWRRLFEAD</sequence>
<organism evidence="1 2">
    <name type="scientific">Aquimonas voraii</name>
    <dbReference type="NCBI Taxonomy" id="265719"/>
    <lineage>
        <taxon>Bacteria</taxon>
        <taxon>Pseudomonadati</taxon>
        <taxon>Pseudomonadota</taxon>
        <taxon>Gammaproteobacteria</taxon>
        <taxon>Lysobacterales</taxon>
        <taxon>Lysobacteraceae</taxon>
        <taxon>Aquimonas</taxon>
    </lineage>
</organism>
<evidence type="ECO:0000313" key="2">
    <source>
        <dbReference type="Proteomes" id="UP000199603"/>
    </source>
</evidence>
<dbReference type="AlphaFoldDB" id="A0A1G6VM89"/>